<feature type="transmembrane region" description="Helical" evidence="1">
    <location>
        <begin position="18"/>
        <end position="38"/>
    </location>
</feature>
<evidence type="ECO:0000256" key="1">
    <source>
        <dbReference type="SAM" id="Phobius"/>
    </source>
</evidence>
<keyword evidence="1" id="KW-1133">Transmembrane helix</keyword>
<protein>
    <submittedName>
        <fullName evidence="2">Uncharacterized protein</fullName>
    </submittedName>
</protein>
<organism evidence="2 3">
    <name type="scientific">Paraburkholderia caribensis</name>
    <dbReference type="NCBI Taxonomy" id="75105"/>
    <lineage>
        <taxon>Bacteria</taxon>
        <taxon>Pseudomonadati</taxon>
        <taxon>Pseudomonadota</taxon>
        <taxon>Betaproteobacteria</taxon>
        <taxon>Burkholderiales</taxon>
        <taxon>Burkholderiaceae</taxon>
        <taxon>Paraburkholderia</taxon>
    </lineage>
</organism>
<accession>A0A9Q6S4C3</accession>
<dbReference type="Proteomes" id="UP000509548">
    <property type="component" value="Chromosome 2"/>
</dbReference>
<gene>
    <name evidence="2" type="ORF">A9O66_16805</name>
</gene>
<sequence>MLPIQSSEKPLARGMLDVLIRAGLIALAVLLIGIMQLPATLVTIPVIIFVFATGGASAATIIFAAYTFIAGLADNVLKPLPPGRGVDVPMPVVLIGEDQPAAGSRDGGRAFDASV</sequence>
<evidence type="ECO:0000313" key="2">
    <source>
        <dbReference type="EMBL" id="QLB64181.1"/>
    </source>
</evidence>
<name>A0A9Q6S4C3_9BURK</name>
<dbReference type="EMBL" id="CP015959">
    <property type="protein sequence ID" value="QLB64181.1"/>
    <property type="molecule type" value="Genomic_DNA"/>
</dbReference>
<evidence type="ECO:0000313" key="3">
    <source>
        <dbReference type="Proteomes" id="UP000509548"/>
    </source>
</evidence>
<proteinExistence type="predicted"/>
<feature type="transmembrane region" description="Helical" evidence="1">
    <location>
        <begin position="44"/>
        <end position="69"/>
    </location>
</feature>
<dbReference type="AlphaFoldDB" id="A0A9Q6S4C3"/>
<reference evidence="2 3" key="1">
    <citation type="journal article" date="2014" name="Genome Announc.">
        <title>Draft Genome Sequence of the Haloacid-Degrading Burkholderia caribensis Strain MBA4.</title>
        <authorList>
            <person name="Pan Y."/>
            <person name="Kong K.F."/>
            <person name="Tsang J.S."/>
        </authorList>
    </citation>
    <scope>NUCLEOTIDE SEQUENCE [LARGE SCALE GENOMIC DNA]</scope>
    <source>
        <strain evidence="2 3">852011</strain>
    </source>
</reference>
<keyword evidence="1" id="KW-0472">Membrane</keyword>
<keyword evidence="1" id="KW-0812">Transmembrane</keyword>